<keyword evidence="2" id="KW-1185">Reference proteome</keyword>
<protein>
    <submittedName>
        <fullName evidence="1">Uncharacterized protein</fullName>
    </submittedName>
</protein>
<sequence>MAVGFAKDGAEQLEVEALIEKLVEKL</sequence>
<evidence type="ECO:0000313" key="1">
    <source>
        <dbReference type="EMBL" id="AFU64047.1"/>
    </source>
</evidence>
<dbReference type="KEGG" id="vg:24629901"/>
<organism evidence="1 2">
    <name type="scientific">Salmonella phage STML-198</name>
    <dbReference type="NCBI Taxonomy" id="1204531"/>
    <lineage>
        <taxon>Viruses</taxon>
        <taxon>Duplodnaviria</taxon>
        <taxon>Heunggongvirae</taxon>
        <taxon>Uroviricota</taxon>
        <taxon>Caudoviricetes</taxon>
        <taxon>Pantevenvirales</taxon>
        <taxon>Straboviridae</taxon>
        <taxon>Tevenvirinae</taxon>
        <taxon>Gelderlandvirus</taxon>
        <taxon>Gelderlandvirus stml198</taxon>
    </lineage>
</organism>
<dbReference type="RefSeq" id="YP_009148089.1">
    <property type="nucleotide sequence ID" value="NC_027344.1"/>
</dbReference>
<dbReference type="GeneID" id="24629901"/>
<evidence type="ECO:0000313" key="2">
    <source>
        <dbReference type="Proteomes" id="UP000006954"/>
    </source>
</evidence>
<reference evidence="1 2" key="1">
    <citation type="submission" date="2012-06" db="EMBL/GenBank/DDBJ databases">
        <title>Bacteriophages quickly and effectively reduce contamination of various foods with Salmonella.</title>
        <authorList>
            <person name="Woolston J."/>
            <person name="Parks A.R."/>
            <person name="Hanna L.F."/>
            <person name="Charbonneau D."/>
            <person name="Sulakvelidze A."/>
        </authorList>
    </citation>
    <scope>NUCLEOTIDE SEQUENCE [LARGE SCALE GENOMIC DNA]</scope>
    <source>
        <strain evidence="1">STML-198</strain>
    </source>
</reference>
<name>K4I429_9CAUD</name>
<dbReference type="EMBL" id="JX181825">
    <property type="protein sequence ID" value="AFU64047.1"/>
    <property type="molecule type" value="Genomic_DNA"/>
</dbReference>
<accession>K4I429</accession>
<dbReference type="Proteomes" id="UP000006954">
    <property type="component" value="Segment"/>
</dbReference>
<proteinExistence type="predicted"/>